<dbReference type="Proteomes" id="UP000253606">
    <property type="component" value="Chromosome"/>
</dbReference>
<reference evidence="1 2" key="1">
    <citation type="journal article" date="2018" name="Front. Microbiol.">
        <title>Hydrolytic Capabilities as a Key to Environmental Success: Chitinolytic and Cellulolytic Acidobacteria From Acidic Sub-arctic Soils and Boreal Peatlands.</title>
        <authorList>
            <person name="Belova S.E."/>
            <person name="Ravin N.V."/>
            <person name="Pankratov T.A."/>
            <person name="Rakitin A.L."/>
            <person name="Ivanova A.A."/>
            <person name="Beletsky A.V."/>
            <person name="Mardanov A.V."/>
            <person name="Sinninghe Damste J.S."/>
            <person name="Dedysh S.N."/>
        </authorList>
    </citation>
    <scope>NUCLEOTIDE SEQUENCE [LARGE SCALE GENOMIC DNA]</scope>
    <source>
        <strain evidence="1 2">SBC82</strain>
    </source>
</reference>
<accession>A0A2Z5FY18</accession>
<dbReference type="KEGG" id="abas:ACPOL_2446"/>
<dbReference type="OrthoDB" id="114578at2"/>
<name>A0A2Z5FY18_9BACT</name>
<dbReference type="RefSeq" id="WP_114207152.1">
    <property type="nucleotide sequence ID" value="NZ_CP030840.1"/>
</dbReference>
<evidence type="ECO:0000313" key="2">
    <source>
        <dbReference type="Proteomes" id="UP000253606"/>
    </source>
</evidence>
<sequence length="204" mass="22813">MADQLYLSLWFPNFRVAGLAPALVSVIRQFGRVGGSSRVAAATVYPISRTEAPTYQRIYSENEMEEAIPELAVAAATESLHDDFAYEFDLIWDLWTPEVGGGLDPIWRKEPSRVSVIGFGPEFDDGAYEQNGHIRVDFGIDTPFLHEDVDLDLPAVSRVKENVQLLVDFTNAVQEHCGISSRLLWSESGESLAQKLVERLQRVN</sequence>
<dbReference type="EMBL" id="CP030840">
    <property type="protein sequence ID" value="AXC11768.1"/>
    <property type="molecule type" value="Genomic_DNA"/>
</dbReference>
<gene>
    <name evidence="1" type="ORF">ACPOL_2446</name>
</gene>
<proteinExistence type="predicted"/>
<organism evidence="1 2">
    <name type="scientific">Acidisarcina polymorpha</name>
    <dbReference type="NCBI Taxonomy" id="2211140"/>
    <lineage>
        <taxon>Bacteria</taxon>
        <taxon>Pseudomonadati</taxon>
        <taxon>Acidobacteriota</taxon>
        <taxon>Terriglobia</taxon>
        <taxon>Terriglobales</taxon>
        <taxon>Acidobacteriaceae</taxon>
        <taxon>Acidisarcina</taxon>
    </lineage>
</organism>
<keyword evidence="2" id="KW-1185">Reference proteome</keyword>
<protein>
    <submittedName>
        <fullName evidence="1">Uncharacterized protein</fullName>
    </submittedName>
</protein>
<evidence type="ECO:0000313" key="1">
    <source>
        <dbReference type="EMBL" id="AXC11768.1"/>
    </source>
</evidence>
<dbReference type="AlphaFoldDB" id="A0A2Z5FY18"/>